<dbReference type="InterPro" id="IPR013551">
    <property type="entry name" value="YicC-like_C"/>
</dbReference>
<dbReference type="GO" id="GO:0004521">
    <property type="term" value="F:RNA endonuclease activity"/>
    <property type="evidence" value="ECO:0007669"/>
    <property type="project" value="InterPro"/>
</dbReference>
<feature type="domain" description="Endoribonuclease YicC-like C-terminal" evidence="1">
    <location>
        <begin position="51"/>
        <end position="170"/>
    </location>
</feature>
<dbReference type="InterPro" id="IPR005229">
    <property type="entry name" value="YicC/YloC-like"/>
</dbReference>
<dbReference type="EMBL" id="LAZR01048702">
    <property type="protein sequence ID" value="KKK91337.1"/>
    <property type="molecule type" value="Genomic_DNA"/>
</dbReference>
<organism evidence="2">
    <name type="scientific">marine sediment metagenome</name>
    <dbReference type="NCBI Taxonomy" id="412755"/>
    <lineage>
        <taxon>unclassified sequences</taxon>
        <taxon>metagenomes</taxon>
        <taxon>ecological metagenomes</taxon>
    </lineage>
</organism>
<reference evidence="2" key="1">
    <citation type="journal article" date="2015" name="Nature">
        <title>Complex archaea that bridge the gap between prokaryotes and eukaryotes.</title>
        <authorList>
            <person name="Spang A."/>
            <person name="Saw J.H."/>
            <person name="Jorgensen S.L."/>
            <person name="Zaremba-Niedzwiedzka K."/>
            <person name="Martijn J."/>
            <person name="Lind A.E."/>
            <person name="van Eijk R."/>
            <person name="Schleper C."/>
            <person name="Guy L."/>
            <person name="Ettema T.J."/>
        </authorList>
    </citation>
    <scope>NUCLEOTIDE SEQUENCE</scope>
</reference>
<dbReference type="AlphaFoldDB" id="A0A0F8ZBY6"/>
<evidence type="ECO:0000313" key="2">
    <source>
        <dbReference type="EMBL" id="KKK91337.1"/>
    </source>
</evidence>
<name>A0A0F8ZBY6_9ZZZZ</name>
<dbReference type="PANTHER" id="PTHR30636">
    <property type="entry name" value="UPF0701 PROTEIN YICC"/>
    <property type="match status" value="1"/>
</dbReference>
<evidence type="ECO:0000259" key="1">
    <source>
        <dbReference type="Pfam" id="PF08340"/>
    </source>
</evidence>
<comment type="caution">
    <text evidence="2">The sequence shown here is derived from an EMBL/GenBank/DDBJ whole genome shotgun (WGS) entry which is preliminary data.</text>
</comment>
<feature type="non-terminal residue" evidence="2">
    <location>
        <position position="1"/>
    </location>
</feature>
<proteinExistence type="predicted"/>
<protein>
    <recommendedName>
        <fullName evidence="1">Endoribonuclease YicC-like C-terminal domain-containing protein</fullName>
    </recommendedName>
</protein>
<gene>
    <name evidence="2" type="ORF">LCGC14_2714000</name>
</gene>
<dbReference type="Pfam" id="PF08340">
    <property type="entry name" value="YicC-like_C"/>
    <property type="match status" value="1"/>
</dbReference>
<accession>A0A0F8ZBY6</accession>
<dbReference type="PANTHER" id="PTHR30636:SF3">
    <property type="entry name" value="UPF0701 PROTEIN YICC"/>
    <property type="match status" value="1"/>
</dbReference>
<sequence length="170" mass="19824">KDLSAAWTAVKGCLCETLNDLEGMRRQEGEALAKDFDKRLARIEKYIDHIEKDSLDLLQHYQTRLRERLSALTKGMVNLEPERIMQEAAFLAERSDITEEIVRAKSHLRQFRLFMDSEEPEGRKLNFLLQELNREFNTIGSKTESANSVHKVVEVKSELEKMREQVMNVE</sequence>